<dbReference type="Proteomes" id="UP000185062">
    <property type="component" value="Unassembled WGS sequence"/>
</dbReference>
<evidence type="ECO:0000313" key="2">
    <source>
        <dbReference type="EMBL" id="SIO02201.1"/>
    </source>
</evidence>
<evidence type="ECO:0000313" key="3">
    <source>
        <dbReference type="Proteomes" id="UP000185062"/>
    </source>
</evidence>
<sequence length="216" mass="23804">MKRILAVALVYLLILLSGCAAQPNKDNLSLFYAHQPRSILVVPVLNESPEISASSVFISTITKPLAERGYYVFPVYLTSLILRDFGLAEAGHIHQLAPQRLYELFGADAVLFVVIKDWSSQYLLIRSTVVVEAEYTLIDTQTGNTLWQSKQRVAQDSSETGAGLIGMVVSAAVNALFTDYLPLARKSNDQAFIAPEGLPAGPYHVDFGKDLNQFRQ</sequence>
<dbReference type="AlphaFoldDB" id="A0A1N6G428"/>
<name>A0A1N6G428_9PROT</name>
<dbReference type="RefSeq" id="WP_028460889.1">
    <property type="nucleotide sequence ID" value="NZ_FSRO01000001.1"/>
</dbReference>
<organism evidence="2 3">
    <name type="scientific">Nitrosomonas cryotolerans ATCC 49181</name>
    <dbReference type="NCBI Taxonomy" id="1131553"/>
    <lineage>
        <taxon>Bacteria</taxon>
        <taxon>Pseudomonadati</taxon>
        <taxon>Pseudomonadota</taxon>
        <taxon>Betaproteobacteria</taxon>
        <taxon>Nitrosomonadales</taxon>
        <taxon>Nitrosomonadaceae</taxon>
        <taxon>Nitrosomonas</taxon>
    </lineage>
</organism>
<feature type="signal peptide" evidence="1">
    <location>
        <begin position="1"/>
        <end position="20"/>
    </location>
</feature>
<evidence type="ECO:0008006" key="4">
    <source>
        <dbReference type="Google" id="ProtNLM"/>
    </source>
</evidence>
<accession>A0A1N6G428</accession>
<proteinExistence type="predicted"/>
<dbReference type="Gene3D" id="3.40.50.10610">
    <property type="entry name" value="ABC-type transport auxiliary lipoprotein component"/>
    <property type="match status" value="1"/>
</dbReference>
<protein>
    <recommendedName>
        <fullName evidence="4">Lipoprotein</fullName>
    </recommendedName>
</protein>
<evidence type="ECO:0000256" key="1">
    <source>
        <dbReference type="SAM" id="SignalP"/>
    </source>
</evidence>
<dbReference type="Pfam" id="PF05643">
    <property type="entry name" value="GNA1162-like"/>
    <property type="match status" value="1"/>
</dbReference>
<dbReference type="STRING" id="44575.SAMN05216419_100570"/>
<feature type="chain" id="PRO_5009936089" description="Lipoprotein" evidence="1">
    <location>
        <begin position="21"/>
        <end position="216"/>
    </location>
</feature>
<keyword evidence="3" id="KW-1185">Reference proteome</keyword>
<dbReference type="eggNOG" id="COG4380">
    <property type="taxonomic scope" value="Bacteria"/>
</dbReference>
<keyword evidence="1" id="KW-0732">Signal</keyword>
<dbReference type="PROSITE" id="PS51257">
    <property type="entry name" value="PROKAR_LIPOPROTEIN"/>
    <property type="match status" value="1"/>
</dbReference>
<dbReference type="EMBL" id="FSRO01000001">
    <property type="protein sequence ID" value="SIO02201.1"/>
    <property type="molecule type" value="Genomic_DNA"/>
</dbReference>
<dbReference type="InterPro" id="IPR008517">
    <property type="entry name" value="GNA1162-like"/>
</dbReference>
<reference evidence="2 3" key="1">
    <citation type="submission" date="2016-12" db="EMBL/GenBank/DDBJ databases">
        <authorList>
            <person name="Song W.-J."/>
            <person name="Kurnit D.M."/>
        </authorList>
    </citation>
    <scope>NUCLEOTIDE SEQUENCE [LARGE SCALE GENOMIC DNA]</scope>
    <source>
        <strain evidence="2 3">ATCC 49181</strain>
    </source>
</reference>
<gene>
    <name evidence="2" type="ORF">SAMN02743940_0538</name>
</gene>